<dbReference type="RefSeq" id="WP_232416364.1">
    <property type="nucleotide sequence ID" value="NZ_CP101990.1"/>
</dbReference>
<feature type="region of interest" description="Disordered" evidence="1">
    <location>
        <begin position="1"/>
        <end position="24"/>
    </location>
</feature>
<proteinExistence type="predicted"/>
<evidence type="ECO:0000256" key="1">
    <source>
        <dbReference type="SAM" id="MobiDB-lite"/>
    </source>
</evidence>
<evidence type="ECO:0000313" key="3">
    <source>
        <dbReference type="Proteomes" id="UP001315860"/>
    </source>
</evidence>
<reference evidence="2 3" key="1">
    <citation type="submission" date="2022-07" db="EMBL/GenBank/DDBJ databases">
        <title>Novel species in genus Aeromicrobium.</title>
        <authorList>
            <person name="Ye L."/>
        </authorList>
    </citation>
    <scope>NUCLEOTIDE SEQUENCE [LARGE SCALE GENOMIC DNA]</scope>
    <source>
        <strain evidence="3">zg-Y50</strain>
    </source>
</reference>
<organism evidence="2 3">
    <name type="scientific">Aeromicrobium duanguangcaii</name>
    <dbReference type="NCBI Taxonomy" id="2968086"/>
    <lineage>
        <taxon>Bacteria</taxon>
        <taxon>Bacillati</taxon>
        <taxon>Actinomycetota</taxon>
        <taxon>Actinomycetes</taxon>
        <taxon>Propionibacteriales</taxon>
        <taxon>Nocardioidaceae</taxon>
        <taxon>Aeromicrobium</taxon>
    </lineage>
</organism>
<protein>
    <submittedName>
        <fullName evidence="2">Uncharacterized protein</fullName>
    </submittedName>
</protein>
<feature type="compositionally biased region" description="Low complexity" evidence="1">
    <location>
        <begin position="1"/>
        <end position="10"/>
    </location>
</feature>
<gene>
    <name evidence="2" type="ORF">NP095_08350</name>
</gene>
<dbReference type="Proteomes" id="UP001315860">
    <property type="component" value="Chromosome"/>
</dbReference>
<dbReference type="EMBL" id="CP101990">
    <property type="protein sequence ID" value="UUI67222.1"/>
    <property type="molecule type" value="Genomic_DNA"/>
</dbReference>
<keyword evidence="3" id="KW-1185">Reference proteome</keyword>
<evidence type="ECO:0000313" key="2">
    <source>
        <dbReference type="EMBL" id="UUI67222.1"/>
    </source>
</evidence>
<accession>A0ABY5KDM8</accession>
<sequence length="144" mass="15834">MSPRAKPVAARARREKGTGSVTKYQTKSGLRWRYEINVPVEPGHPEAGSRSQTCAGFASYEEADEAITLVRADVIRKIPQAVGRDTFTPYARRWLDGHSIGNGTCSSLARRSRRRPNLITSDERAAVIASNLSVLPIPRTRTAS</sequence>
<name>A0ABY5KDM8_9ACTN</name>